<feature type="compositionally biased region" description="Polar residues" evidence="1">
    <location>
        <begin position="1"/>
        <end position="17"/>
    </location>
</feature>
<feature type="compositionally biased region" description="Polar residues" evidence="1">
    <location>
        <begin position="30"/>
        <end position="42"/>
    </location>
</feature>
<reference evidence="2 3" key="1">
    <citation type="submission" date="2018-01" db="EMBL/GenBank/DDBJ databases">
        <title>Whole genome analyses suggest that Burkholderia sensu lato contains two further novel genera in the rhizoxinica-symbiotica group Mycetohabitans gen. nov., and Trinickia gen. nov.: implications for the evolution of diazotrophy and nodulation in the Burkholderiaceae.</title>
        <authorList>
            <person name="Estrada-de los Santos P."/>
            <person name="Palmer M."/>
            <person name="Chavez-Ramirez B."/>
            <person name="Beukes C."/>
            <person name="Steenkamp E.T."/>
            <person name="Hirsch A.M."/>
            <person name="Manyaka P."/>
            <person name="Maluk M."/>
            <person name="Lafos M."/>
            <person name="Crook M."/>
            <person name="Gross E."/>
            <person name="Simon M.F."/>
            <person name="Bueno dos Reis Junior F."/>
            <person name="Poole P.S."/>
            <person name="Venter S.N."/>
            <person name="James E.K."/>
        </authorList>
    </citation>
    <scope>NUCLEOTIDE SEQUENCE [LARGE SCALE GENOMIC DNA]</scope>
    <source>
        <strain evidence="2 3">GIMN1.004</strain>
    </source>
</reference>
<accession>A0A2N7VY27</accession>
<organism evidence="2 3">
    <name type="scientific">Trinickia dabaoshanensis</name>
    <dbReference type="NCBI Taxonomy" id="564714"/>
    <lineage>
        <taxon>Bacteria</taxon>
        <taxon>Pseudomonadati</taxon>
        <taxon>Pseudomonadota</taxon>
        <taxon>Betaproteobacteria</taxon>
        <taxon>Burkholderiales</taxon>
        <taxon>Burkholderiaceae</taxon>
        <taxon>Trinickia</taxon>
    </lineage>
</organism>
<gene>
    <name evidence="2" type="ORF">C0Z18_05970</name>
</gene>
<evidence type="ECO:0000313" key="2">
    <source>
        <dbReference type="EMBL" id="PMS22062.1"/>
    </source>
</evidence>
<comment type="caution">
    <text evidence="2">The sequence shown here is derived from an EMBL/GenBank/DDBJ whole genome shotgun (WGS) entry which is preliminary data.</text>
</comment>
<feature type="region of interest" description="Disordered" evidence="1">
    <location>
        <begin position="1"/>
        <end position="108"/>
    </location>
</feature>
<dbReference type="EMBL" id="PNYA01000004">
    <property type="protein sequence ID" value="PMS22062.1"/>
    <property type="molecule type" value="Genomic_DNA"/>
</dbReference>
<protein>
    <submittedName>
        <fullName evidence="2">Uncharacterized protein</fullName>
    </submittedName>
</protein>
<evidence type="ECO:0000313" key="3">
    <source>
        <dbReference type="Proteomes" id="UP000235616"/>
    </source>
</evidence>
<sequence length="181" mass="19897">MSISLNRLTPASHTNASPELPGERPRLSPHSPSVGSKRTAATAQLDALSPRKSAESSDSHAAAPAPGPASKRPRVAMQALSRLSARPPVDAGSAASQAASSAQRHDVEPDEIEHPVLRRHFDAHASHRLEDIVHRLNTLHHDYGSELTPKMVEQLRREISELHQIAKMVLDIRKRLMRRKK</sequence>
<dbReference type="Proteomes" id="UP000235616">
    <property type="component" value="Unassembled WGS sequence"/>
</dbReference>
<proteinExistence type="predicted"/>
<evidence type="ECO:0000256" key="1">
    <source>
        <dbReference type="SAM" id="MobiDB-lite"/>
    </source>
</evidence>
<feature type="compositionally biased region" description="Low complexity" evidence="1">
    <location>
        <begin position="93"/>
        <end position="102"/>
    </location>
</feature>
<keyword evidence="3" id="KW-1185">Reference proteome</keyword>
<feature type="compositionally biased region" description="Low complexity" evidence="1">
    <location>
        <begin position="59"/>
        <end position="70"/>
    </location>
</feature>
<name>A0A2N7VY27_9BURK</name>
<dbReference type="AlphaFoldDB" id="A0A2N7VY27"/>